<dbReference type="RefSeq" id="WP_105053434.1">
    <property type="nucleotide sequence ID" value="NZ_BMYG01000001.1"/>
</dbReference>
<protein>
    <recommendedName>
        <fullName evidence="4">Solute-binding protein family 3/N-terminal domain-containing protein</fullName>
    </recommendedName>
</protein>
<organism evidence="5 6">
    <name type="scientific">Psychrosphaera saromensis</name>
    <dbReference type="NCBI Taxonomy" id="716813"/>
    <lineage>
        <taxon>Bacteria</taxon>
        <taxon>Pseudomonadati</taxon>
        <taxon>Pseudomonadota</taxon>
        <taxon>Gammaproteobacteria</taxon>
        <taxon>Alteromonadales</taxon>
        <taxon>Pseudoalteromonadaceae</taxon>
        <taxon>Psychrosphaera</taxon>
    </lineage>
</organism>
<gene>
    <name evidence="5" type="ORF">BTO11_15450</name>
</gene>
<evidence type="ECO:0000256" key="2">
    <source>
        <dbReference type="ARBA" id="ARBA00022729"/>
    </source>
</evidence>
<keyword evidence="6" id="KW-1185">Reference proteome</keyword>
<keyword evidence="3" id="KW-0472">Membrane</keyword>
<dbReference type="InterPro" id="IPR001638">
    <property type="entry name" value="Solute-binding_3/MltF_N"/>
</dbReference>
<dbReference type="Gene3D" id="3.40.190.10">
    <property type="entry name" value="Periplasmic binding protein-like II"/>
    <property type="match status" value="2"/>
</dbReference>
<dbReference type="AlphaFoldDB" id="A0A2S7V061"/>
<evidence type="ECO:0000256" key="1">
    <source>
        <dbReference type="ARBA" id="ARBA00010333"/>
    </source>
</evidence>
<feature type="transmembrane region" description="Helical" evidence="3">
    <location>
        <begin position="21"/>
        <end position="39"/>
    </location>
</feature>
<keyword evidence="3" id="KW-0812">Transmembrane</keyword>
<dbReference type="EMBL" id="MSCH01000003">
    <property type="protein sequence ID" value="PQJ54910.1"/>
    <property type="molecule type" value="Genomic_DNA"/>
</dbReference>
<keyword evidence="3" id="KW-1133">Transmembrane helix</keyword>
<reference evidence="5 6" key="1">
    <citation type="submission" date="2016-12" db="EMBL/GenBank/DDBJ databases">
        <title>Diversity of luminous bacteria.</title>
        <authorList>
            <person name="Yoshizawa S."/>
            <person name="Kogure K."/>
        </authorList>
    </citation>
    <scope>NUCLEOTIDE SEQUENCE [LARGE SCALE GENOMIC DNA]</scope>
    <source>
        <strain evidence="5 6">SA4-48</strain>
    </source>
</reference>
<dbReference type="PANTHER" id="PTHR35936:SF25">
    <property type="entry name" value="ABC TRANSPORTER SUBSTRATE-BINDING PROTEIN"/>
    <property type="match status" value="1"/>
</dbReference>
<evidence type="ECO:0000313" key="5">
    <source>
        <dbReference type="EMBL" id="PQJ54910.1"/>
    </source>
</evidence>
<accession>A0A2S7V061</accession>
<proteinExistence type="inferred from homology"/>
<dbReference type="OrthoDB" id="9768183at2"/>
<name>A0A2S7V061_9GAMM</name>
<evidence type="ECO:0000256" key="3">
    <source>
        <dbReference type="SAM" id="Phobius"/>
    </source>
</evidence>
<dbReference type="Pfam" id="PF00497">
    <property type="entry name" value="SBP_bac_3"/>
    <property type="match status" value="1"/>
</dbReference>
<dbReference type="Proteomes" id="UP000239007">
    <property type="component" value="Unassembled WGS sequence"/>
</dbReference>
<evidence type="ECO:0000313" key="6">
    <source>
        <dbReference type="Proteomes" id="UP000239007"/>
    </source>
</evidence>
<comment type="caution">
    <text evidence="5">The sequence shown here is derived from an EMBL/GenBank/DDBJ whole genome shotgun (WGS) entry which is preliminary data.</text>
</comment>
<dbReference type="PANTHER" id="PTHR35936">
    <property type="entry name" value="MEMBRANE-BOUND LYTIC MUREIN TRANSGLYCOSYLASE F"/>
    <property type="match status" value="1"/>
</dbReference>
<dbReference type="SUPFAM" id="SSF53850">
    <property type="entry name" value="Periplasmic binding protein-like II"/>
    <property type="match status" value="1"/>
</dbReference>
<evidence type="ECO:0000259" key="4">
    <source>
        <dbReference type="SMART" id="SM00062"/>
    </source>
</evidence>
<sequence>MIDKVKMKPAAIHYVYEQSSVWRIAICRIAVCLALMFSFSATSCELLIKVASSYQWPPYIFKSNGKLVGVEIEILDSILSKTPFCREFVEMPSSSRGFEELKNKRVDMLIGASFHPDRKLFSQFSTSYRYEKMVIFAQEKTSLHPSIIDNQEYLQQLNVKNNIIAINQGSVYGDNFNKFLGRYKGSIINTRLARQRFDLLKKDRIDYVVEDELTGIYLLAYKNYSNDIINTKMVVNFDSIYYMLRLELMSDAQLDVFNQAIKDSDLTIKQIIKKYSSSY</sequence>
<feature type="domain" description="Solute-binding protein family 3/N-terminal" evidence="4">
    <location>
        <begin position="47"/>
        <end position="279"/>
    </location>
</feature>
<dbReference type="SMART" id="SM00062">
    <property type="entry name" value="PBPb"/>
    <property type="match status" value="1"/>
</dbReference>
<keyword evidence="2" id="KW-0732">Signal</keyword>
<comment type="similarity">
    <text evidence="1">Belongs to the bacterial solute-binding protein 3 family.</text>
</comment>